<dbReference type="STRING" id="595434.RISK_002804"/>
<dbReference type="Proteomes" id="UP000036367">
    <property type="component" value="Unassembled WGS sequence"/>
</dbReference>
<dbReference type="AlphaFoldDB" id="A0A0J1BEM9"/>
<sequence length="47" mass="5230">MDVAKVQPDALTLLGLEKAFRFAEVNLLRSLDPVGPRSRKRPVVRGI</sequence>
<protein>
    <submittedName>
        <fullName evidence="1">Uncharacterized protein</fullName>
    </submittedName>
</protein>
<name>A0A0J1BEM9_RHOIS</name>
<evidence type="ECO:0000313" key="2">
    <source>
        <dbReference type="Proteomes" id="UP000036367"/>
    </source>
</evidence>
<gene>
    <name evidence="1" type="ORF">RISK_002804</name>
</gene>
<proteinExistence type="predicted"/>
<reference evidence="1" key="1">
    <citation type="submission" date="2015-05" db="EMBL/GenBank/DDBJ databases">
        <title>Permanent draft genome of Rhodopirellula islandicus K833.</title>
        <authorList>
            <person name="Kizina J."/>
            <person name="Richter M."/>
            <person name="Glockner F.O."/>
            <person name="Harder J."/>
        </authorList>
    </citation>
    <scope>NUCLEOTIDE SEQUENCE [LARGE SCALE GENOMIC DNA]</scope>
    <source>
        <strain evidence="1">K833</strain>
    </source>
</reference>
<comment type="caution">
    <text evidence="1">The sequence shown here is derived from an EMBL/GenBank/DDBJ whole genome shotgun (WGS) entry which is preliminary data.</text>
</comment>
<accession>A0A0J1BEM9</accession>
<keyword evidence="2" id="KW-1185">Reference proteome</keyword>
<organism evidence="1 2">
    <name type="scientific">Rhodopirellula islandica</name>
    <dbReference type="NCBI Taxonomy" id="595434"/>
    <lineage>
        <taxon>Bacteria</taxon>
        <taxon>Pseudomonadati</taxon>
        <taxon>Planctomycetota</taxon>
        <taxon>Planctomycetia</taxon>
        <taxon>Pirellulales</taxon>
        <taxon>Pirellulaceae</taxon>
        <taxon>Rhodopirellula</taxon>
    </lineage>
</organism>
<dbReference type="EMBL" id="LECT01000023">
    <property type="protein sequence ID" value="KLU05042.1"/>
    <property type="molecule type" value="Genomic_DNA"/>
</dbReference>
<evidence type="ECO:0000313" key="1">
    <source>
        <dbReference type="EMBL" id="KLU05042.1"/>
    </source>
</evidence>